<dbReference type="InterPro" id="IPR026224">
    <property type="entry name" value="DPCD"/>
</dbReference>
<sequence length="202" mass="23262">MAAEMWLKTLQDAKKTAIIQNGTRKVHFLLNDGRELVEEYNTTTNVVTRRAWRVKDKLGKNGEWNVEIGDPEPNQNGSIDTAGIQESPTSPFVTRRITRISLEWRIRNLPYSKDVYSVTAEDDGTITVRTTNKKYYKKLSIPDLDRCGVKIEQERINFTHQHNTLIITYKKPPALIDLENKIFQEVSKVQTRKEGEVQCPTS</sequence>
<evidence type="ECO:0000313" key="5">
    <source>
        <dbReference type="Proteomes" id="UP001168972"/>
    </source>
</evidence>
<accession>A0AA39F0H7</accession>
<name>A0AA39F0H7_MICHY</name>
<proteinExistence type="inferred from homology"/>
<keyword evidence="5" id="KW-1185">Reference proteome</keyword>
<gene>
    <name evidence="4" type="ORF">PV327_010884</name>
</gene>
<reference evidence="4" key="1">
    <citation type="journal article" date="2023" name="bioRxiv">
        <title>Scaffold-level genome assemblies of two parasitoid biocontrol wasps reveal the parthenogenesis mechanism and an associated novel virus.</title>
        <authorList>
            <person name="Inwood S."/>
            <person name="Skelly J."/>
            <person name="Guhlin J."/>
            <person name="Harrop T."/>
            <person name="Goldson S."/>
            <person name="Dearden P."/>
        </authorList>
    </citation>
    <scope>NUCLEOTIDE SEQUENCE</scope>
    <source>
        <strain evidence="4">Lincoln</strain>
        <tissue evidence="4">Whole body</tissue>
    </source>
</reference>
<feature type="region of interest" description="Disordered" evidence="3">
    <location>
        <begin position="67"/>
        <end position="89"/>
    </location>
</feature>
<protein>
    <recommendedName>
        <fullName evidence="2">Protein DPCD</fullName>
    </recommendedName>
</protein>
<dbReference type="PRINTS" id="PR02065">
    <property type="entry name" value="PROTEINDPCD"/>
</dbReference>
<comment type="similarity">
    <text evidence="1">Belongs to the DPCD family.</text>
</comment>
<dbReference type="PANTHER" id="PTHR31921">
    <property type="entry name" value="PROTEIN DPCD"/>
    <property type="match status" value="1"/>
</dbReference>
<dbReference type="Proteomes" id="UP001168972">
    <property type="component" value="Unassembled WGS sequence"/>
</dbReference>
<dbReference type="AlphaFoldDB" id="A0AA39F0H7"/>
<reference evidence="4" key="2">
    <citation type="submission" date="2023-03" db="EMBL/GenBank/DDBJ databases">
        <authorList>
            <person name="Inwood S.N."/>
            <person name="Skelly J.G."/>
            <person name="Guhlin J."/>
            <person name="Harrop T.W.R."/>
            <person name="Goldson S.G."/>
            <person name="Dearden P.K."/>
        </authorList>
    </citation>
    <scope>NUCLEOTIDE SEQUENCE</scope>
    <source>
        <strain evidence="4">Lincoln</strain>
        <tissue evidence="4">Whole body</tissue>
    </source>
</reference>
<comment type="caution">
    <text evidence="4">The sequence shown here is derived from an EMBL/GenBank/DDBJ whole genome shotgun (WGS) entry which is preliminary data.</text>
</comment>
<organism evidence="4 5">
    <name type="scientific">Microctonus hyperodae</name>
    <name type="common">Parasitoid wasp</name>
    <dbReference type="NCBI Taxonomy" id="165561"/>
    <lineage>
        <taxon>Eukaryota</taxon>
        <taxon>Metazoa</taxon>
        <taxon>Ecdysozoa</taxon>
        <taxon>Arthropoda</taxon>
        <taxon>Hexapoda</taxon>
        <taxon>Insecta</taxon>
        <taxon>Pterygota</taxon>
        <taxon>Neoptera</taxon>
        <taxon>Endopterygota</taxon>
        <taxon>Hymenoptera</taxon>
        <taxon>Apocrita</taxon>
        <taxon>Ichneumonoidea</taxon>
        <taxon>Braconidae</taxon>
        <taxon>Euphorinae</taxon>
        <taxon>Microctonus</taxon>
    </lineage>
</organism>
<dbReference type="Pfam" id="PF14913">
    <property type="entry name" value="DPCD"/>
    <property type="match status" value="1"/>
</dbReference>
<evidence type="ECO:0000256" key="3">
    <source>
        <dbReference type="SAM" id="MobiDB-lite"/>
    </source>
</evidence>
<evidence type="ECO:0000256" key="2">
    <source>
        <dbReference type="ARBA" id="ARBA00020330"/>
    </source>
</evidence>
<evidence type="ECO:0000313" key="4">
    <source>
        <dbReference type="EMBL" id="KAK0159811.1"/>
    </source>
</evidence>
<evidence type="ECO:0000256" key="1">
    <source>
        <dbReference type="ARBA" id="ARBA00010597"/>
    </source>
</evidence>
<dbReference type="PANTHER" id="PTHR31921:SF1">
    <property type="entry name" value="PROTEIN DPCD"/>
    <property type="match status" value="1"/>
</dbReference>
<feature type="compositionally biased region" description="Polar residues" evidence="3">
    <location>
        <begin position="73"/>
        <end position="89"/>
    </location>
</feature>
<dbReference type="EMBL" id="JAQQBR010001836">
    <property type="protein sequence ID" value="KAK0159811.1"/>
    <property type="molecule type" value="Genomic_DNA"/>
</dbReference>